<evidence type="ECO:0000313" key="2">
    <source>
        <dbReference type="Proteomes" id="UP001165083"/>
    </source>
</evidence>
<sequence length="109" mass="12810">MNSINHLITFWIKKLKACNKLLPFAIKKLTGKAAYMSNWENRCAKVRAYAAANKDLIAQRTKACREKNKEILREKKAKPYTCECSGKYQEGHKQRHFRTNKHQQWLATQ</sequence>
<gene>
    <name evidence="1" type="ORF">Plil01_000270900</name>
</gene>
<keyword evidence="2" id="KW-1185">Reference proteome</keyword>
<dbReference type="Proteomes" id="UP001165083">
    <property type="component" value="Unassembled WGS sequence"/>
</dbReference>
<dbReference type="AlphaFoldDB" id="A0A9W6TER5"/>
<comment type="caution">
    <text evidence="1">The sequence shown here is derived from an EMBL/GenBank/DDBJ whole genome shotgun (WGS) entry which is preliminary data.</text>
</comment>
<evidence type="ECO:0000313" key="1">
    <source>
        <dbReference type="EMBL" id="GMF12053.1"/>
    </source>
</evidence>
<proteinExistence type="predicted"/>
<name>A0A9W6TER5_9STRA</name>
<protein>
    <submittedName>
        <fullName evidence="1">Unnamed protein product</fullName>
    </submittedName>
</protein>
<reference evidence="1" key="1">
    <citation type="submission" date="2023-04" db="EMBL/GenBank/DDBJ databases">
        <title>Phytophthora lilii NBRC 32176.</title>
        <authorList>
            <person name="Ichikawa N."/>
            <person name="Sato H."/>
            <person name="Tonouchi N."/>
        </authorList>
    </citation>
    <scope>NUCLEOTIDE SEQUENCE</scope>
    <source>
        <strain evidence="1">NBRC 32176</strain>
    </source>
</reference>
<dbReference type="EMBL" id="BSXW01000102">
    <property type="protein sequence ID" value="GMF12053.1"/>
    <property type="molecule type" value="Genomic_DNA"/>
</dbReference>
<dbReference type="OrthoDB" id="91490at2759"/>
<accession>A0A9W6TER5</accession>
<organism evidence="1 2">
    <name type="scientific">Phytophthora lilii</name>
    <dbReference type="NCBI Taxonomy" id="2077276"/>
    <lineage>
        <taxon>Eukaryota</taxon>
        <taxon>Sar</taxon>
        <taxon>Stramenopiles</taxon>
        <taxon>Oomycota</taxon>
        <taxon>Peronosporomycetes</taxon>
        <taxon>Peronosporales</taxon>
        <taxon>Peronosporaceae</taxon>
        <taxon>Phytophthora</taxon>
    </lineage>
</organism>